<organism evidence="7">
    <name type="scientific">Nippostrongylus brasiliensis</name>
    <name type="common">Rat hookworm</name>
    <dbReference type="NCBI Taxonomy" id="27835"/>
    <lineage>
        <taxon>Eukaryota</taxon>
        <taxon>Metazoa</taxon>
        <taxon>Ecdysozoa</taxon>
        <taxon>Nematoda</taxon>
        <taxon>Chromadorea</taxon>
        <taxon>Rhabditida</taxon>
        <taxon>Rhabditina</taxon>
        <taxon>Rhabditomorpha</taxon>
        <taxon>Strongyloidea</taxon>
        <taxon>Heligmosomidae</taxon>
        <taxon>Nippostrongylus</taxon>
    </lineage>
</organism>
<protein>
    <submittedName>
        <fullName evidence="7">DDE Tnp4 domain-containing protein</fullName>
    </submittedName>
</protein>
<evidence type="ECO:0000256" key="2">
    <source>
        <dbReference type="ARBA" id="ARBA00022723"/>
    </source>
</evidence>
<keyword evidence="2" id="KW-0479">Metal-binding</keyword>
<evidence type="ECO:0000256" key="3">
    <source>
        <dbReference type="SAM" id="MobiDB-lite"/>
    </source>
</evidence>
<evidence type="ECO:0000313" key="7">
    <source>
        <dbReference type="WBParaSite" id="NBR_0001847001-mRNA-1"/>
    </source>
</evidence>
<comment type="cofactor">
    <cofactor evidence="1">
        <name>a divalent metal cation</name>
        <dbReference type="ChEBI" id="CHEBI:60240"/>
    </cofactor>
</comment>
<gene>
    <name evidence="5" type="ORF">NBR_LOCUS18471</name>
</gene>
<dbReference type="AlphaFoldDB" id="A0A158R3K2"/>
<dbReference type="STRING" id="27835.A0A158R3K2"/>
<evidence type="ECO:0000313" key="5">
    <source>
        <dbReference type="EMBL" id="VDL82196.1"/>
    </source>
</evidence>
<dbReference type="EMBL" id="UYSL01023444">
    <property type="protein sequence ID" value="VDL82196.1"/>
    <property type="molecule type" value="Genomic_DNA"/>
</dbReference>
<dbReference type="InterPro" id="IPR027806">
    <property type="entry name" value="HARBI1_dom"/>
</dbReference>
<proteinExistence type="predicted"/>
<feature type="compositionally biased region" description="Basic and acidic residues" evidence="3">
    <location>
        <begin position="403"/>
        <end position="414"/>
    </location>
</feature>
<evidence type="ECO:0000256" key="1">
    <source>
        <dbReference type="ARBA" id="ARBA00001968"/>
    </source>
</evidence>
<evidence type="ECO:0000313" key="6">
    <source>
        <dbReference type="Proteomes" id="UP000271162"/>
    </source>
</evidence>
<evidence type="ECO:0000259" key="4">
    <source>
        <dbReference type="Pfam" id="PF13359"/>
    </source>
</evidence>
<dbReference type="WBParaSite" id="NBR_0001847001-mRNA-1">
    <property type="protein sequence ID" value="NBR_0001847001-mRNA-1"/>
    <property type="gene ID" value="NBR_0001847001"/>
</dbReference>
<reference evidence="7" key="1">
    <citation type="submission" date="2016-04" db="UniProtKB">
        <authorList>
            <consortium name="WormBaseParasite"/>
        </authorList>
    </citation>
    <scope>IDENTIFICATION</scope>
</reference>
<dbReference type="GO" id="GO:0046872">
    <property type="term" value="F:metal ion binding"/>
    <property type="evidence" value="ECO:0007669"/>
    <property type="project" value="UniProtKB-KW"/>
</dbReference>
<accession>A0A158R3K2</accession>
<name>A0A158R3K2_NIPBR</name>
<dbReference type="Proteomes" id="UP000271162">
    <property type="component" value="Unassembled WGS sequence"/>
</dbReference>
<sequence length="577" mass="64991">MIWDMELLGFKRCRKAIKICGILALGAEHAARSKAPHRTGSEYYNYKGFFPVVLLAVVNGNYRILAVELGGKGRESDAELPQKTPRTFFLESSVKNFPIGGDLGGEGPVNYHILSDGGFAQKTWMQRPFRQPECANDPLKLHFNERFSPLVLHNLLVDRMPRQELLQRFPPIPQEVTHEAGSRAPASSEAQAQRLRMVEYFARRDGLNQADHPDRPGSVRRDVRWHVPEASPDNRIARFVNLIDRVVGKMTLEHAVSKISKIDAVSALKISSTGWIIAASGLNKTAVSGGMEVPRVSVNCITCKDVSDVDVIYPAEIHGDIKVGDDYGTTRVSGQNSGPMYGYKITRIPEWQSLMRTTSTLGPFQGNDQYWEGIDPEFRDFDPIECDDFRKASQKDNNSTMRTTEEAEAWRNNEVEPTEEELLRTPEDEEMDDENVEHLRRKVEHLGKECYDQAARKAQCGGEFSVDTNTTIDLDSVDHEVLREFAERKLRARSRNRTIVGHRGQKKTISAYVGRGLDDVVILGTNALEAFNMMLQQEQCSGAIHFYSQHMLKLVSGCVIQQMVSWVSTRKNACHAL</sequence>
<feature type="domain" description="DDE Tnp4" evidence="4">
    <location>
        <begin position="34"/>
        <end position="148"/>
    </location>
</feature>
<dbReference type="Pfam" id="PF13359">
    <property type="entry name" value="DDE_Tnp_4"/>
    <property type="match status" value="1"/>
</dbReference>
<feature type="region of interest" description="Disordered" evidence="3">
    <location>
        <begin position="393"/>
        <end position="434"/>
    </location>
</feature>
<reference evidence="5 6" key="2">
    <citation type="submission" date="2018-11" db="EMBL/GenBank/DDBJ databases">
        <authorList>
            <consortium name="Pathogen Informatics"/>
        </authorList>
    </citation>
    <scope>NUCLEOTIDE SEQUENCE [LARGE SCALE GENOMIC DNA]</scope>
</reference>
<keyword evidence="6" id="KW-1185">Reference proteome</keyword>